<feature type="domain" description="DUF4440" evidence="1">
    <location>
        <begin position="13"/>
        <end position="120"/>
    </location>
</feature>
<dbReference type="EMBL" id="JBCGCU010000011">
    <property type="protein sequence ID" value="MEM0515934.1"/>
    <property type="molecule type" value="Genomic_DNA"/>
</dbReference>
<gene>
    <name evidence="2" type="ORF">WCN91_11005</name>
</gene>
<name>A0ABU9MXD9_9GAMM</name>
<evidence type="ECO:0000313" key="3">
    <source>
        <dbReference type="Proteomes" id="UP001447008"/>
    </source>
</evidence>
<proteinExistence type="predicted"/>
<sequence length="134" mass="15919">MNKIKAQLFEQLIELERSLMREDVRADAARLNALIDDDFIEVSSDGKRFNKANVLERLPKEQSKSRKPLFHNQDFIGRMLSDTLVQLYYRSALRRIKGGQWHFSSRMSLWRLDSEQQWRVVYHQSTPCEAFTLE</sequence>
<dbReference type="InterPro" id="IPR032710">
    <property type="entry name" value="NTF2-like_dom_sf"/>
</dbReference>
<comment type="caution">
    <text evidence="2">The sequence shown here is derived from an EMBL/GenBank/DDBJ whole genome shotgun (WGS) entry which is preliminary data.</text>
</comment>
<protein>
    <submittedName>
        <fullName evidence="2">Nuclear transport factor 2 family protein</fullName>
    </submittedName>
</protein>
<evidence type="ECO:0000313" key="2">
    <source>
        <dbReference type="EMBL" id="MEM0515934.1"/>
    </source>
</evidence>
<dbReference type="SUPFAM" id="SSF54427">
    <property type="entry name" value="NTF2-like"/>
    <property type="match status" value="1"/>
</dbReference>
<evidence type="ECO:0000259" key="1">
    <source>
        <dbReference type="Pfam" id="PF14534"/>
    </source>
</evidence>
<accession>A0ABU9MXD9</accession>
<organism evidence="2 3">
    <name type="scientific">Pseudoalteromonas qingdaonensis</name>
    <dbReference type="NCBI Taxonomy" id="3131913"/>
    <lineage>
        <taxon>Bacteria</taxon>
        <taxon>Pseudomonadati</taxon>
        <taxon>Pseudomonadota</taxon>
        <taxon>Gammaproteobacteria</taxon>
        <taxon>Alteromonadales</taxon>
        <taxon>Pseudoalteromonadaceae</taxon>
        <taxon>Pseudoalteromonas</taxon>
    </lineage>
</organism>
<dbReference type="Pfam" id="PF14534">
    <property type="entry name" value="DUF4440"/>
    <property type="match status" value="1"/>
</dbReference>
<dbReference type="RefSeq" id="WP_342679015.1">
    <property type="nucleotide sequence ID" value="NZ_JBCGCU010000011.1"/>
</dbReference>
<dbReference type="Proteomes" id="UP001447008">
    <property type="component" value="Unassembled WGS sequence"/>
</dbReference>
<dbReference type="InterPro" id="IPR027843">
    <property type="entry name" value="DUF4440"/>
</dbReference>
<dbReference type="Gene3D" id="3.10.450.50">
    <property type="match status" value="1"/>
</dbReference>
<keyword evidence="3" id="KW-1185">Reference proteome</keyword>
<reference evidence="2 3" key="1">
    <citation type="submission" date="2024-03" db="EMBL/GenBank/DDBJ databases">
        <title>Pseudoalteromonas qingdaonensis sp. nov., isolated from the intestines of marine benthic organisms.</title>
        <authorList>
            <person name="Lin X."/>
            <person name="Fang S."/>
            <person name="Hu X."/>
        </authorList>
    </citation>
    <scope>NUCLEOTIDE SEQUENCE [LARGE SCALE GENOMIC DNA]</scope>
    <source>
        <strain evidence="2 3">YIC-827</strain>
    </source>
</reference>